<evidence type="ECO:0000256" key="1">
    <source>
        <dbReference type="SAM" id="Phobius"/>
    </source>
</evidence>
<dbReference type="Proteomes" id="UP001214854">
    <property type="component" value="Unassembled WGS sequence"/>
</dbReference>
<dbReference type="EMBL" id="JAQQKX010000009">
    <property type="protein sequence ID" value="MDC7684063.1"/>
    <property type="molecule type" value="Genomic_DNA"/>
</dbReference>
<protein>
    <submittedName>
        <fullName evidence="2">Uncharacterized protein</fullName>
    </submittedName>
</protein>
<keyword evidence="1" id="KW-0472">Membrane</keyword>
<proteinExistence type="predicted"/>
<accession>A0ABT5HVI0</accession>
<name>A0ABT5HVI0_9CAUL</name>
<feature type="transmembrane region" description="Helical" evidence="1">
    <location>
        <begin position="42"/>
        <end position="61"/>
    </location>
</feature>
<reference evidence="2 3" key="1">
    <citation type="submission" date="2023-01" db="EMBL/GenBank/DDBJ databases">
        <title>Novel species of the genus Asticcacaulis isolated from rivers.</title>
        <authorList>
            <person name="Lu H."/>
        </authorList>
    </citation>
    <scope>NUCLEOTIDE SEQUENCE [LARGE SCALE GENOMIC DNA]</scope>
    <source>
        <strain evidence="2 3">BYS171W</strain>
    </source>
</reference>
<keyword evidence="1" id="KW-0812">Transmembrane</keyword>
<evidence type="ECO:0000313" key="3">
    <source>
        <dbReference type="Proteomes" id="UP001214854"/>
    </source>
</evidence>
<keyword evidence="1" id="KW-1133">Transmembrane helix</keyword>
<sequence length="84" mass="8924">MPATAHIDGVFQPATDRFGDFTVGHTPHSVVTPTAPHVSHRLIGLGFIAGLVAFFGALSLLDQALFAEPALNAQEQAYFAQAYD</sequence>
<organism evidence="2 3">
    <name type="scientific">Asticcacaulis aquaticus</name>
    <dbReference type="NCBI Taxonomy" id="2984212"/>
    <lineage>
        <taxon>Bacteria</taxon>
        <taxon>Pseudomonadati</taxon>
        <taxon>Pseudomonadota</taxon>
        <taxon>Alphaproteobacteria</taxon>
        <taxon>Caulobacterales</taxon>
        <taxon>Caulobacteraceae</taxon>
        <taxon>Asticcacaulis</taxon>
    </lineage>
</organism>
<dbReference type="RefSeq" id="WP_272748514.1">
    <property type="nucleotide sequence ID" value="NZ_JAQQKX010000009.1"/>
</dbReference>
<keyword evidence="3" id="KW-1185">Reference proteome</keyword>
<evidence type="ECO:0000313" key="2">
    <source>
        <dbReference type="EMBL" id="MDC7684063.1"/>
    </source>
</evidence>
<comment type="caution">
    <text evidence="2">The sequence shown here is derived from an EMBL/GenBank/DDBJ whole genome shotgun (WGS) entry which is preliminary data.</text>
</comment>
<gene>
    <name evidence="2" type="ORF">PQU92_12305</name>
</gene>